<evidence type="ECO:0000313" key="3">
    <source>
        <dbReference type="Proteomes" id="UP000297245"/>
    </source>
</evidence>
<accession>A0A4S8KUV8</accession>
<protein>
    <submittedName>
        <fullName evidence="2">Uncharacterized protein</fullName>
    </submittedName>
</protein>
<dbReference type="OrthoDB" id="6017046at2759"/>
<gene>
    <name evidence="2" type="ORF">K435DRAFT_697299</name>
</gene>
<dbReference type="Proteomes" id="UP000297245">
    <property type="component" value="Unassembled WGS sequence"/>
</dbReference>
<dbReference type="PANTHER" id="PTHR46177:SF1">
    <property type="entry name" value="INTEGRASE CATALYTIC DOMAIN-CONTAINING PROTEIN"/>
    <property type="match status" value="1"/>
</dbReference>
<reference evidence="2 3" key="1">
    <citation type="journal article" date="2019" name="Nat. Ecol. Evol.">
        <title>Megaphylogeny resolves global patterns of mushroom evolution.</title>
        <authorList>
            <person name="Varga T."/>
            <person name="Krizsan K."/>
            <person name="Foldi C."/>
            <person name="Dima B."/>
            <person name="Sanchez-Garcia M."/>
            <person name="Sanchez-Ramirez S."/>
            <person name="Szollosi G.J."/>
            <person name="Szarkandi J.G."/>
            <person name="Papp V."/>
            <person name="Albert L."/>
            <person name="Andreopoulos W."/>
            <person name="Angelini C."/>
            <person name="Antonin V."/>
            <person name="Barry K.W."/>
            <person name="Bougher N.L."/>
            <person name="Buchanan P."/>
            <person name="Buyck B."/>
            <person name="Bense V."/>
            <person name="Catcheside P."/>
            <person name="Chovatia M."/>
            <person name="Cooper J."/>
            <person name="Damon W."/>
            <person name="Desjardin D."/>
            <person name="Finy P."/>
            <person name="Geml J."/>
            <person name="Haridas S."/>
            <person name="Hughes K."/>
            <person name="Justo A."/>
            <person name="Karasinski D."/>
            <person name="Kautmanova I."/>
            <person name="Kiss B."/>
            <person name="Kocsube S."/>
            <person name="Kotiranta H."/>
            <person name="LaButti K.M."/>
            <person name="Lechner B.E."/>
            <person name="Liimatainen K."/>
            <person name="Lipzen A."/>
            <person name="Lukacs Z."/>
            <person name="Mihaltcheva S."/>
            <person name="Morgado L.N."/>
            <person name="Niskanen T."/>
            <person name="Noordeloos M.E."/>
            <person name="Ohm R.A."/>
            <person name="Ortiz-Santana B."/>
            <person name="Ovrebo C."/>
            <person name="Racz N."/>
            <person name="Riley R."/>
            <person name="Savchenko A."/>
            <person name="Shiryaev A."/>
            <person name="Soop K."/>
            <person name="Spirin V."/>
            <person name="Szebenyi C."/>
            <person name="Tomsovsky M."/>
            <person name="Tulloss R.E."/>
            <person name="Uehling J."/>
            <person name="Grigoriev I.V."/>
            <person name="Vagvolgyi C."/>
            <person name="Papp T."/>
            <person name="Martin F.M."/>
            <person name="Miettinen O."/>
            <person name="Hibbett D.S."/>
            <person name="Nagy L.G."/>
        </authorList>
    </citation>
    <scope>NUCLEOTIDE SEQUENCE [LARGE SCALE GENOMIC DNA]</scope>
    <source>
        <strain evidence="2 3">CBS 962.96</strain>
    </source>
</reference>
<evidence type="ECO:0000313" key="2">
    <source>
        <dbReference type="EMBL" id="THU79677.1"/>
    </source>
</evidence>
<dbReference type="AlphaFoldDB" id="A0A4S8KUV8"/>
<keyword evidence="3" id="KW-1185">Reference proteome</keyword>
<name>A0A4S8KUV8_DENBC</name>
<organism evidence="2 3">
    <name type="scientific">Dendrothele bispora (strain CBS 962.96)</name>
    <dbReference type="NCBI Taxonomy" id="1314807"/>
    <lineage>
        <taxon>Eukaryota</taxon>
        <taxon>Fungi</taxon>
        <taxon>Dikarya</taxon>
        <taxon>Basidiomycota</taxon>
        <taxon>Agaricomycotina</taxon>
        <taxon>Agaricomycetes</taxon>
        <taxon>Agaricomycetidae</taxon>
        <taxon>Agaricales</taxon>
        <taxon>Agaricales incertae sedis</taxon>
        <taxon>Dendrothele</taxon>
    </lineage>
</organism>
<evidence type="ECO:0000256" key="1">
    <source>
        <dbReference type="SAM" id="MobiDB-lite"/>
    </source>
</evidence>
<proteinExistence type="predicted"/>
<sequence>MVNTSGTNGHDNGVAPSDEELKEALWQYARENLTRTQRLARLESEFQYKISESTLKRLQTKFRVPSSRKPPPRHVAVGMILDEMAHDPESRRSANTVKSMLAQGDVQIPRKIVREVTRRNASTEQVDRRQPGSRQNIHRVPLTTPGVNYEVSGDGHEKTNAQGLDMGGVGMDIYGIVEKCSSAIHCFVFVPSSRDKHTVGHIHLDYIEKYGAMSMQFSVDGGHETEFMFSQHLALRRERYAPEYSFQEHNPWDSRKSVHNPRSEGTWRRWRDHTGKTFREEMVKGKTNGLYHAGSYVRRQDFLACPCPFSPLKFPQLRNLFQWLWPKIGQKEADIYVNWWNAHHIRGQAAKLLPSSTTPNMVLQSPECYGYRRWDIPIPQSAIDVLRGKIPVSRDEAFRWVDNEFDLAVQSAYQKIGSPELRCCNGWEIYKDILDKLLEMYGEDAPVFLL</sequence>
<dbReference type="EMBL" id="ML179993">
    <property type="protein sequence ID" value="THU79677.1"/>
    <property type="molecule type" value="Genomic_DNA"/>
</dbReference>
<feature type="region of interest" description="Disordered" evidence="1">
    <location>
        <begin position="118"/>
        <end position="140"/>
    </location>
</feature>
<dbReference type="PANTHER" id="PTHR46177">
    <property type="entry name" value="INTEGRASE CATALYTIC DOMAIN-CONTAINING PROTEIN"/>
    <property type="match status" value="1"/>
</dbReference>